<accession>A0AA41MZ44</accession>
<dbReference type="GO" id="GO:0006974">
    <property type="term" value="P:DNA damage response"/>
    <property type="evidence" value="ECO:0007669"/>
    <property type="project" value="InterPro"/>
</dbReference>
<evidence type="ECO:0000256" key="1">
    <source>
        <dbReference type="ARBA" id="ARBA00004496"/>
    </source>
</evidence>
<organism evidence="3 4">
    <name type="scientific">Sciurus carolinensis</name>
    <name type="common">Eastern gray squirrel</name>
    <dbReference type="NCBI Taxonomy" id="30640"/>
    <lineage>
        <taxon>Eukaryota</taxon>
        <taxon>Metazoa</taxon>
        <taxon>Chordata</taxon>
        <taxon>Craniata</taxon>
        <taxon>Vertebrata</taxon>
        <taxon>Euteleostomi</taxon>
        <taxon>Mammalia</taxon>
        <taxon>Eutheria</taxon>
        <taxon>Euarchontoglires</taxon>
        <taxon>Glires</taxon>
        <taxon>Rodentia</taxon>
        <taxon>Sciuromorpha</taxon>
        <taxon>Sciuridae</taxon>
        <taxon>Sciurinae</taxon>
        <taxon>Sciurini</taxon>
        <taxon>Sciurus</taxon>
    </lineage>
</organism>
<protein>
    <submittedName>
        <fullName evidence="3">BRCA1-associated ATM activator 1</fullName>
    </submittedName>
</protein>
<gene>
    <name evidence="3" type="ORF">SUZIE_159340</name>
</gene>
<dbReference type="GO" id="GO:0005737">
    <property type="term" value="C:cytoplasm"/>
    <property type="evidence" value="ECO:0007669"/>
    <property type="project" value="UniProtKB-SubCell"/>
</dbReference>
<dbReference type="PANTHER" id="PTHR21331">
    <property type="entry name" value="BRCA1-ASSOCIATED ATM ACTIVATOR 1"/>
    <property type="match status" value="1"/>
</dbReference>
<dbReference type="GO" id="GO:0008283">
    <property type="term" value="P:cell population proliferation"/>
    <property type="evidence" value="ECO:0007669"/>
    <property type="project" value="InterPro"/>
</dbReference>
<evidence type="ECO:0000313" key="4">
    <source>
        <dbReference type="Proteomes" id="UP001166674"/>
    </source>
</evidence>
<dbReference type="InterPro" id="IPR038904">
    <property type="entry name" value="BRAT1"/>
</dbReference>
<name>A0AA41MZ44_SCICA</name>
<dbReference type="EMBL" id="JAATJV010373999">
    <property type="protein sequence ID" value="MBZ3880718.1"/>
    <property type="molecule type" value="Genomic_DNA"/>
</dbReference>
<dbReference type="PANTHER" id="PTHR21331:SF2">
    <property type="entry name" value="BRCA1-ASSOCIATED ATM ACTIVATOR 1"/>
    <property type="match status" value="1"/>
</dbReference>
<dbReference type="Proteomes" id="UP001166674">
    <property type="component" value="Unassembled WGS sequence"/>
</dbReference>
<evidence type="ECO:0000313" key="3">
    <source>
        <dbReference type="EMBL" id="MBZ3880718.1"/>
    </source>
</evidence>
<dbReference type="GO" id="GO:0005634">
    <property type="term" value="C:nucleus"/>
    <property type="evidence" value="ECO:0007669"/>
    <property type="project" value="TreeGrafter"/>
</dbReference>
<dbReference type="AlphaFoldDB" id="A0AA41MZ44"/>
<reference evidence="3" key="1">
    <citation type="submission" date="2020-03" db="EMBL/GenBank/DDBJ databases">
        <title>Studies in the Genomics of Life Span.</title>
        <authorList>
            <person name="Glass D."/>
        </authorList>
    </citation>
    <scope>NUCLEOTIDE SEQUENCE</scope>
    <source>
        <strain evidence="3">SUZIE</strain>
        <tissue evidence="3">Muscle</tissue>
    </source>
</reference>
<comment type="subcellular location">
    <subcellularLocation>
        <location evidence="1">Cytoplasm</location>
    </subcellularLocation>
</comment>
<evidence type="ECO:0000256" key="2">
    <source>
        <dbReference type="ARBA" id="ARBA00022490"/>
    </source>
</evidence>
<proteinExistence type="predicted"/>
<keyword evidence="2" id="KW-0963">Cytoplasm</keyword>
<keyword evidence="4" id="KW-1185">Reference proteome</keyword>
<comment type="caution">
    <text evidence="3">The sequence shown here is derived from an EMBL/GenBank/DDBJ whole genome shotgun (WGS) entry which is preliminary data.</text>
</comment>
<sequence>MRTLCQPWLLEFAFCALFDGDHPVAQKAFNLLLFLRDKTALYDGMQETGDNPWLDFMEAALQRWQAGEQDPESEDWLTVLRFIDMEALQGRLVESSDHVEKNPQSLLQDVLATVDILEENEADCY</sequence>